<feature type="non-terminal residue" evidence="1">
    <location>
        <position position="68"/>
    </location>
</feature>
<dbReference type="EMBL" id="JACEIK010002282">
    <property type="protein sequence ID" value="MCD9560204.1"/>
    <property type="molecule type" value="Genomic_DNA"/>
</dbReference>
<name>A0ABS8UN21_DATST</name>
<protein>
    <submittedName>
        <fullName evidence="1">Uncharacterized protein</fullName>
    </submittedName>
</protein>
<comment type="caution">
    <text evidence="1">The sequence shown here is derived from an EMBL/GenBank/DDBJ whole genome shotgun (WGS) entry which is preliminary data.</text>
</comment>
<sequence>MTGQPPPPLPQDLSEGIFTIPISTQPPPPGTTDPLYSLGFCSAYNLPTMAGTSTIQSPIAPPRNTPLV</sequence>
<accession>A0ABS8UN21</accession>
<reference evidence="1 2" key="1">
    <citation type="journal article" date="2021" name="BMC Genomics">
        <title>Datura genome reveals duplications of psychoactive alkaloid biosynthetic genes and high mutation rate following tissue culture.</title>
        <authorList>
            <person name="Rajewski A."/>
            <person name="Carter-House D."/>
            <person name="Stajich J."/>
            <person name="Litt A."/>
        </authorList>
    </citation>
    <scope>NUCLEOTIDE SEQUENCE [LARGE SCALE GENOMIC DNA]</scope>
    <source>
        <strain evidence="1">AR-01</strain>
    </source>
</reference>
<proteinExistence type="predicted"/>
<dbReference type="Proteomes" id="UP000823775">
    <property type="component" value="Unassembled WGS sequence"/>
</dbReference>
<organism evidence="1 2">
    <name type="scientific">Datura stramonium</name>
    <name type="common">Jimsonweed</name>
    <name type="synonym">Common thornapple</name>
    <dbReference type="NCBI Taxonomy" id="4076"/>
    <lineage>
        <taxon>Eukaryota</taxon>
        <taxon>Viridiplantae</taxon>
        <taxon>Streptophyta</taxon>
        <taxon>Embryophyta</taxon>
        <taxon>Tracheophyta</taxon>
        <taxon>Spermatophyta</taxon>
        <taxon>Magnoliopsida</taxon>
        <taxon>eudicotyledons</taxon>
        <taxon>Gunneridae</taxon>
        <taxon>Pentapetalae</taxon>
        <taxon>asterids</taxon>
        <taxon>lamiids</taxon>
        <taxon>Solanales</taxon>
        <taxon>Solanaceae</taxon>
        <taxon>Solanoideae</taxon>
        <taxon>Datureae</taxon>
        <taxon>Datura</taxon>
    </lineage>
</organism>
<gene>
    <name evidence="1" type="ORF">HAX54_018702</name>
</gene>
<evidence type="ECO:0000313" key="1">
    <source>
        <dbReference type="EMBL" id="MCD9560204.1"/>
    </source>
</evidence>
<evidence type="ECO:0000313" key="2">
    <source>
        <dbReference type="Proteomes" id="UP000823775"/>
    </source>
</evidence>
<keyword evidence="2" id="KW-1185">Reference proteome</keyword>